<evidence type="ECO:0000256" key="2">
    <source>
        <dbReference type="SAM" id="MobiDB-lite"/>
    </source>
</evidence>
<reference evidence="5" key="1">
    <citation type="submission" date="2013-09" db="EMBL/GenBank/DDBJ databases">
        <title>The Genome Sequence of Anopheles maculatus species B.</title>
        <authorList>
            <consortium name="The Broad Institute Genomics Platform"/>
            <person name="Neafsey D.E."/>
            <person name="Besansky N."/>
            <person name="Howell P."/>
            <person name="Walton C."/>
            <person name="Young S.K."/>
            <person name="Zeng Q."/>
            <person name="Gargeya S."/>
            <person name="Fitzgerald M."/>
            <person name="Haas B."/>
            <person name="Abouelleil A."/>
            <person name="Allen A.W."/>
            <person name="Alvarado L."/>
            <person name="Arachchi H.M."/>
            <person name="Berlin A.M."/>
            <person name="Chapman S.B."/>
            <person name="Gainer-Dewar J."/>
            <person name="Goldberg J."/>
            <person name="Griggs A."/>
            <person name="Gujja S."/>
            <person name="Hansen M."/>
            <person name="Howarth C."/>
            <person name="Imamovic A."/>
            <person name="Ireland A."/>
            <person name="Larimer J."/>
            <person name="McCowan C."/>
            <person name="Murphy C."/>
            <person name="Pearson M."/>
            <person name="Poon T.W."/>
            <person name="Priest M."/>
            <person name="Roberts A."/>
            <person name="Saif S."/>
            <person name="Shea T."/>
            <person name="Sisk P."/>
            <person name="Sykes S."/>
            <person name="Wortman J."/>
            <person name="Nusbaum C."/>
            <person name="Birren B."/>
        </authorList>
    </citation>
    <scope>NUCLEOTIDE SEQUENCE [LARGE SCALE GENOMIC DNA]</scope>
    <source>
        <strain evidence="5">maculatus3</strain>
    </source>
</reference>
<proteinExistence type="predicted"/>
<organism evidence="4 5">
    <name type="scientific">Anopheles maculatus</name>
    <dbReference type="NCBI Taxonomy" id="74869"/>
    <lineage>
        <taxon>Eukaryota</taxon>
        <taxon>Metazoa</taxon>
        <taxon>Ecdysozoa</taxon>
        <taxon>Arthropoda</taxon>
        <taxon>Hexapoda</taxon>
        <taxon>Insecta</taxon>
        <taxon>Pterygota</taxon>
        <taxon>Neoptera</taxon>
        <taxon>Endopterygota</taxon>
        <taxon>Diptera</taxon>
        <taxon>Nematocera</taxon>
        <taxon>Culicoidea</taxon>
        <taxon>Culicidae</taxon>
        <taxon>Anophelinae</taxon>
        <taxon>Anopheles</taxon>
        <taxon>Anopheles maculatus group</taxon>
    </lineage>
</organism>
<feature type="compositionally biased region" description="Polar residues" evidence="2">
    <location>
        <begin position="287"/>
        <end position="300"/>
    </location>
</feature>
<feature type="compositionally biased region" description="Polar residues" evidence="2">
    <location>
        <begin position="225"/>
        <end position="249"/>
    </location>
</feature>
<name>A0A182SM64_9DIPT</name>
<feature type="domain" description="C2H2-type" evidence="3">
    <location>
        <begin position="810"/>
        <end position="838"/>
    </location>
</feature>
<evidence type="ECO:0000256" key="1">
    <source>
        <dbReference type="PROSITE-ProRule" id="PRU00042"/>
    </source>
</evidence>
<feature type="compositionally biased region" description="Polar residues" evidence="2">
    <location>
        <begin position="151"/>
        <end position="177"/>
    </location>
</feature>
<dbReference type="Proteomes" id="UP000075901">
    <property type="component" value="Unassembled WGS sequence"/>
</dbReference>
<dbReference type="VEuPathDB" id="VectorBase:AMAM009531"/>
<feature type="region of interest" description="Disordered" evidence="2">
    <location>
        <begin position="1"/>
        <end position="369"/>
    </location>
</feature>
<dbReference type="InterPro" id="IPR013087">
    <property type="entry name" value="Znf_C2H2_type"/>
</dbReference>
<keyword evidence="5" id="KW-1185">Reference proteome</keyword>
<feature type="compositionally biased region" description="Polar residues" evidence="2">
    <location>
        <begin position="322"/>
        <end position="367"/>
    </location>
</feature>
<feature type="compositionally biased region" description="Low complexity" evidence="2">
    <location>
        <begin position="23"/>
        <end position="44"/>
    </location>
</feature>
<feature type="region of interest" description="Disordered" evidence="2">
    <location>
        <begin position="420"/>
        <end position="439"/>
    </location>
</feature>
<evidence type="ECO:0000259" key="3">
    <source>
        <dbReference type="PROSITE" id="PS50157"/>
    </source>
</evidence>
<keyword evidence="1" id="KW-0862">Zinc</keyword>
<accession>A0A182SM64</accession>
<feature type="compositionally biased region" description="Polar residues" evidence="2">
    <location>
        <begin position="45"/>
        <end position="63"/>
    </location>
</feature>
<sequence>MQSFKQHKQTIQNNQQRLKKDAAPATTTSESSAASHPVSVVASSDANATQKSPAVLSTSSKVQQPAADKVRDDGSQVRLNFSPNVTQKPPAVLSTSSKVQQTATNSVRDEGSKRLNFSPNVTQKPPAVLSTLSKVQQTATNSVRDEGSKRLNFSPNVSQKPPAVLSTSSKVQQTAANTVRDEGSKRLNFSPNVSQKPPAALSTSSKVQQTAANTVRDEGSKRLNFAQNATQKSPAVSSTSSKVQQVETNSVRDEGSKRLNFSPKTIVKTGSDKTNNSTSKAKDKNQRSNSSKHVSCNQKKPSGETHKSRSKSSESSSAAKQPPSTVARNYESTKPSLGGKSQKSSVSDCSNGQNSVHNTKASNSAKTVQPAATGVVTKKSTNHDVVQQLPISCNAGGQAKEVGLPKNSDNTKAIVNDAQQKRRNESNAVQRPAQSTATVPTTIQDDSRVVATESNNGPLPLSTQKDTMNSVAMVTKALPHRSVTVESQSRATVVQETKPSVPSLNVNFKPTSAPLLGALCSIPLANVVASVNAEESPAVVSSATNIAEKRTTSLAADRQFIRIEPKPTNTANNAVVPAACTLVDSSSPASETTVATNRDDSTINNITSPGTIKKRRHSTYIRVSSNLFDEPPEKAQFAMLNNNLFIRHVQPQTNVPPMAPFPRLPVLPQGLRVQTVLNPQVTMPFSNPLNCNATNQYGVFNGVQSAQHANVTAVSQTPPNPVLVIANSTNMGSSAGASYTPVTVTTSTTAQQQQLLGSAPIQQQAGAVTVNRNTSNNFTGWANNGHLNTTFNSNNTTYHCNITRTQQVCYRCNLCSTYYLIENNLKTHLQRVHQVEKNNVNCSPVFDSAIIEILKARHRRKSIADPLLLSNNRT</sequence>
<dbReference type="AlphaFoldDB" id="A0A182SM64"/>
<evidence type="ECO:0000313" key="4">
    <source>
        <dbReference type="EnsemblMetazoa" id="AMAM009531-PA"/>
    </source>
</evidence>
<dbReference type="PROSITE" id="PS50157">
    <property type="entry name" value="ZINC_FINGER_C2H2_2"/>
    <property type="match status" value="1"/>
</dbReference>
<protein>
    <recommendedName>
        <fullName evidence="3">C2H2-type domain-containing protein</fullName>
    </recommendedName>
</protein>
<feature type="compositionally biased region" description="Polar residues" evidence="2">
    <location>
        <begin position="130"/>
        <end position="142"/>
    </location>
</feature>
<reference evidence="4" key="2">
    <citation type="submission" date="2020-05" db="UniProtKB">
        <authorList>
            <consortium name="EnsemblMetazoa"/>
        </authorList>
    </citation>
    <scope>IDENTIFICATION</scope>
    <source>
        <strain evidence="4">maculatus3</strain>
    </source>
</reference>
<feature type="compositionally biased region" description="Polar residues" evidence="2">
    <location>
        <begin position="187"/>
        <end position="213"/>
    </location>
</feature>
<feature type="compositionally biased region" description="Polar residues" evidence="2">
    <location>
        <begin position="77"/>
        <end position="106"/>
    </location>
</feature>
<evidence type="ECO:0000313" key="5">
    <source>
        <dbReference type="Proteomes" id="UP000075901"/>
    </source>
</evidence>
<dbReference type="EnsemblMetazoa" id="AMAM009531-RA">
    <property type="protein sequence ID" value="AMAM009531-PA"/>
    <property type="gene ID" value="AMAM009531"/>
</dbReference>
<keyword evidence="1" id="KW-0479">Metal-binding</keyword>
<dbReference type="PROSITE" id="PS00028">
    <property type="entry name" value="ZINC_FINGER_C2H2_1"/>
    <property type="match status" value="1"/>
</dbReference>
<dbReference type="GO" id="GO:0008270">
    <property type="term" value="F:zinc ion binding"/>
    <property type="evidence" value="ECO:0007669"/>
    <property type="project" value="UniProtKB-KW"/>
</dbReference>
<keyword evidence="1" id="KW-0863">Zinc-finger</keyword>
<feature type="compositionally biased region" description="Polar residues" evidence="2">
    <location>
        <begin position="426"/>
        <end position="439"/>
    </location>
</feature>